<keyword evidence="4" id="KW-0092">Biotin</keyword>
<evidence type="ECO:0000259" key="7">
    <source>
        <dbReference type="PROSITE" id="PS51733"/>
    </source>
</evidence>
<evidence type="ECO:0000256" key="1">
    <source>
        <dbReference type="ARBA" id="ARBA00022598"/>
    </source>
</evidence>
<dbReference type="InterPro" id="IPR008988">
    <property type="entry name" value="Transcriptional_repressor_C"/>
</dbReference>
<comment type="caution">
    <text evidence="8">The sequence shown here is derived from an EMBL/GenBank/DDBJ whole genome shotgun (WGS) entry which is preliminary data.</text>
</comment>
<comment type="catalytic activity">
    <reaction evidence="6">
        <text>biotin + L-lysyl-[protein] + ATP = N(6)-biotinyl-L-lysyl-[protein] + AMP + diphosphate + H(+)</text>
        <dbReference type="Rhea" id="RHEA:11756"/>
        <dbReference type="Rhea" id="RHEA-COMP:9752"/>
        <dbReference type="Rhea" id="RHEA-COMP:10505"/>
        <dbReference type="ChEBI" id="CHEBI:15378"/>
        <dbReference type="ChEBI" id="CHEBI:29969"/>
        <dbReference type="ChEBI" id="CHEBI:30616"/>
        <dbReference type="ChEBI" id="CHEBI:33019"/>
        <dbReference type="ChEBI" id="CHEBI:57586"/>
        <dbReference type="ChEBI" id="CHEBI:83144"/>
        <dbReference type="ChEBI" id="CHEBI:456215"/>
        <dbReference type="EC" id="6.3.4.15"/>
    </reaction>
</comment>
<keyword evidence="1 8" id="KW-0436">Ligase</keyword>
<evidence type="ECO:0000256" key="4">
    <source>
        <dbReference type="ARBA" id="ARBA00023267"/>
    </source>
</evidence>
<organism evidence="8 9">
    <name type="scientific">Qipengyuania aquimaris</name>
    <dbReference type="NCBI Taxonomy" id="255984"/>
    <lineage>
        <taxon>Bacteria</taxon>
        <taxon>Pseudomonadati</taxon>
        <taxon>Pseudomonadota</taxon>
        <taxon>Alphaproteobacteria</taxon>
        <taxon>Sphingomonadales</taxon>
        <taxon>Erythrobacteraceae</taxon>
        <taxon>Qipengyuania</taxon>
    </lineage>
</organism>
<keyword evidence="2" id="KW-0547">Nucleotide-binding</keyword>
<dbReference type="PANTHER" id="PTHR12835">
    <property type="entry name" value="BIOTIN PROTEIN LIGASE"/>
    <property type="match status" value="1"/>
</dbReference>
<dbReference type="EC" id="6.3.4.15" evidence="5"/>
<evidence type="ECO:0000256" key="6">
    <source>
        <dbReference type="ARBA" id="ARBA00047846"/>
    </source>
</evidence>
<dbReference type="Gene3D" id="3.30.930.10">
    <property type="entry name" value="Bira Bifunctional Protein, Domain 2"/>
    <property type="match status" value="1"/>
</dbReference>
<dbReference type="GO" id="GO:0005737">
    <property type="term" value="C:cytoplasm"/>
    <property type="evidence" value="ECO:0007669"/>
    <property type="project" value="TreeGrafter"/>
</dbReference>
<dbReference type="GO" id="GO:0004077">
    <property type="term" value="F:biotin--[biotin carboxyl-carrier protein] ligase activity"/>
    <property type="evidence" value="ECO:0007669"/>
    <property type="project" value="UniProtKB-EC"/>
</dbReference>
<dbReference type="PROSITE" id="PS51733">
    <property type="entry name" value="BPL_LPL_CATALYTIC"/>
    <property type="match status" value="1"/>
</dbReference>
<proteinExistence type="predicted"/>
<feature type="domain" description="BPL/LPL catalytic" evidence="7">
    <location>
        <begin position="1"/>
        <end position="171"/>
    </location>
</feature>
<evidence type="ECO:0000256" key="3">
    <source>
        <dbReference type="ARBA" id="ARBA00022840"/>
    </source>
</evidence>
<dbReference type="InterPro" id="IPR004143">
    <property type="entry name" value="BPL_LPL_catalytic"/>
</dbReference>
<reference evidence="8" key="1">
    <citation type="submission" date="2021-06" db="EMBL/GenBank/DDBJ databases">
        <title>50 bacteria genomes isolated from Dapeng, Shenzhen, China.</title>
        <authorList>
            <person name="Zheng W."/>
            <person name="Yu S."/>
            <person name="Huang Y."/>
        </authorList>
    </citation>
    <scope>NUCLEOTIDE SEQUENCE</scope>
    <source>
        <strain evidence="8">DP4N28-2</strain>
    </source>
</reference>
<dbReference type="InterPro" id="IPR003142">
    <property type="entry name" value="BPL_C"/>
</dbReference>
<dbReference type="Pfam" id="PF02237">
    <property type="entry name" value="BPL_C"/>
    <property type="match status" value="1"/>
</dbReference>
<dbReference type="SUPFAM" id="SSF50037">
    <property type="entry name" value="C-terminal domain of transcriptional repressors"/>
    <property type="match status" value="1"/>
</dbReference>
<gene>
    <name evidence="8" type="ORF">KUV31_04840</name>
</gene>
<evidence type="ECO:0000313" key="9">
    <source>
        <dbReference type="Proteomes" id="UP000824927"/>
    </source>
</evidence>
<evidence type="ECO:0000256" key="5">
    <source>
        <dbReference type="ARBA" id="ARBA00024227"/>
    </source>
</evidence>
<dbReference type="InterPro" id="IPR004408">
    <property type="entry name" value="Biotin_CoA_COase_ligase"/>
</dbReference>
<dbReference type="Pfam" id="PF03099">
    <property type="entry name" value="BPL_LplA_LipB"/>
    <property type="match status" value="1"/>
</dbReference>
<dbReference type="Proteomes" id="UP000824927">
    <property type="component" value="Unassembled WGS sequence"/>
</dbReference>
<dbReference type="NCBIfam" id="TIGR00121">
    <property type="entry name" value="birA_ligase"/>
    <property type="match status" value="1"/>
</dbReference>
<dbReference type="SUPFAM" id="SSF55681">
    <property type="entry name" value="Class II aaRS and biotin synthetases"/>
    <property type="match status" value="1"/>
</dbReference>
<evidence type="ECO:0000256" key="2">
    <source>
        <dbReference type="ARBA" id="ARBA00022741"/>
    </source>
</evidence>
<dbReference type="CDD" id="cd16442">
    <property type="entry name" value="BPL"/>
    <property type="match status" value="1"/>
</dbReference>
<dbReference type="EMBL" id="JAHVKP010000001">
    <property type="protein sequence ID" value="MBY6217664.1"/>
    <property type="molecule type" value="Genomic_DNA"/>
</dbReference>
<protein>
    <recommendedName>
        <fullName evidence="5">biotin--[biotin carboxyl-carrier protein] ligase</fullName>
        <ecNumber evidence="5">6.3.4.15</ecNumber>
    </recommendedName>
</protein>
<dbReference type="GO" id="GO:0005524">
    <property type="term" value="F:ATP binding"/>
    <property type="evidence" value="ECO:0007669"/>
    <property type="project" value="UniProtKB-KW"/>
</dbReference>
<accession>A0A9Q3RZZ6</accession>
<dbReference type="RefSeq" id="WP_222404716.1">
    <property type="nucleotide sequence ID" value="NZ_JAHVKP010000001.1"/>
</dbReference>
<dbReference type="InterPro" id="IPR045864">
    <property type="entry name" value="aa-tRNA-synth_II/BPL/LPL"/>
</dbReference>
<dbReference type="AlphaFoldDB" id="A0A9Q3RZZ6"/>
<dbReference type="Gene3D" id="2.30.30.100">
    <property type="match status" value="1"/>
</dbReference>
<keyword evidence="3" id="KW-0067">ATP-binding</keyword>
<evidence type="ECO:0000313" key="8">
    <source>
        <dbReference type="EMBL" id="MBY6217664.1"/>
    </source>
</evidence>
<name>A0A9Q3RZZ6_9SPHN</name>
<dbReference type="PANTHER" id="PTHR12835:SF5">
    <property type="entry name" value="BIOTIN--PROTEIN LIGASE"/>
    <property type="match status" value="1"/>
</dbReference>
<sequence length="240" mass="25456">MIHTVPETGSTNADLAARLRAGEALGEGYWLVADRQTAGRGRQGRTWFDGHGNFMGSTIVRPHDRDPAPSSLALLAGVALYEAVVPLISTPGNLSLKWPNDLMLGGAKLAGILLEREGDAIIVGIGVNLAAAPDLSDRRTVALSSYGPAPDRDTFASSLASGFDRELERWRTYGLDPLVRRWESIAHAHGTPLNVHPPGEEPISGAFAGLTEAGALRLRLAGGEERVIHAGDVMLAEEEG</sequence>